<protein>
    <submittedName>
        <fullName evidence="1">Uncharacterized protein</fullName>
    </submittedName>
</protein>
<dbReference type="InterPro" id="IPR019399">
    <property type="entry name" value="Parkin_co-regulated_protein"/>
</dbReference>
<dbReference type="AlphaFoldDB" id="G0R075"/>
<sequence>MEIKWNKEIDLNMISFDSLLITCFEGLSEDKHPYNFIAYNCVDQLLKQNNAEEKIKPIEIIRYGK</sequence>
<dbReference type="InParanoid" id="G0R075"/>
<name>G0R075_ICHMU</name>
<dbReference type="EMBL" id="GL984181">
    <property type="protein sequence ID" value="EGR29135.1"/>
    <property type="molecule type" value="Genomic_DNA"/>
</dbReference>
<dbReference type="RefSeq" id="XP_004030371.1">
    <property type="nucleotide sequence ID" value="XM_004030323.1"/>
</dbReference>
<keyword evidence="2" id="KW-1185">Reference proteome</keyword>
<proteinExistence type="predicted"/>
<dbReference type="Pfam" id="PF10274">
    <property type="entry name" value="ParcG"/>
    <property type="match status" value="1"/>
</dbReference>
<dbReference type="PANTHER" id="PTHR21207:SF1">
    <property type="entry name" value="PACRG-LIKE PROTEIN"/>
    <property type="match status" value="1"/>
</dbReference>
<reference evidence="1 2" key="1">
    <citation type="submission" date="2011-07" db="EMBL/GenBank/DDBJ databases">
        <authorList>
            <person name="Coyne R."/>
            <person name="Brami D."/>
            <person name="Johnson J."/>
            <person name="Hostetler J."/>
            <person name="Hannick L."/>
            <person name="Clark T."/>
            <person name="Cassidy-Hanley D."/>
            <person name="Inman J."/>
        </authorList>
    </citation>
    <scope>NUCLEOTIDE SEQUENCE [LARGE SCALE GENOMIC DNA]</scope>
    <source>
        <strain evidence="1 2">G5</strain>
    </source>
</reference>
<evidence type="ECO:0000313" key="2">
    <source>
        <dbReference type="Proteomes" id="UP000008983"/>
    </source>
</evidence>
<dbReference type="PANTHER" id="PTHR21207">
    <property type="entry name" value="PARKIN COREGULATED GENE PROTEIN PARK2 COREGULATED"/>
    <property type="match status" value="1"/>
</dbReference>
<accession>G0R075</accession>
<dbReference type="Proteomes" id="UP000008983">
    <property type="component" value="Unassembled WGS sequence"/>
</dbReference>
<dbReference type="GeneID" id="14905229"/>
<dbReference type="OrthoDB" id="10258089at2759"/>
<evidence type="ECO:0000313" key="1">
    <source>
        <dbReference type="EMBL" id="EGR29135.1"/>
    </source>
</evidence>
<gene>
    <name evidence="1" type="ORF">IMG5_162380</name>
</gene>
<organism evidence="1 2">
    <name type="scientific">Ichthyophthirius multifiliis</name>
    <name type="common">White spot disease agent</name>
    <name type="synonym">Ich</name>
    <dbReference type="NCBI Taxonomy" id="5932"/>
    <lineage>
        <taxon>Eukaryota</taxon>
        <taxon>Sar</taxon>
        <taxon>Alveolata</taxon>
        <taxon>Ciliophora</taxon>
        <taxon>Intramacronucleata</taxon>
        <taxon>Oligohymenophorea</taxon>
        <taxon>Hymenostomatida</taxon>
        <taxon>Ophryoglenina</taxon>
        <taxon>Ichthyophthirius</taxon>
    </lineage>
</organism>